<dbReference type="SUPFAM" id="SSF110111">
    <property type="entry name" value="Ctag/Cox11"/>
    <property type="match status" value="1"/>
</dbReference>
<dbReference type="GO" id="GO:0008535">
    <property type="term" value="P:respiratory chain complex IV assembly"/>
    <property type="evidence" value="ECO:0007669"/>
    <property type="project" value="UniProtKB-UniRule"/>
</dbReference>
<dbReference type="OrthoDB" id="9804841at2"/>
<sequence length="214" mass="22634">MTDAPQHPQQSAAPALPKAAPRIGRDVKIGAACGLVVALMLGAAYASVPFYDWFCRVTGFNGTTQVAGGAPQAAPLARTVTVRFDSNVSGGLPWKFEAEQTTIEVRVGEVTTVHYAISNESASPTTGQAAYNVTPLAVGSYFTKINCFCFTEQTLAPGEKREMAVVFYVDQAFAADSEYDGVNTITLSYTFFPVKNAAPKPVAANEPDRPGGSI</sequence>
<evidence type="ECO:0000256" key="4">
    <source>
        <dbReference type="ARBA" id="ARBA00015384"/>
    </source>
</evidence>
<keyword evidence="5 10" id="KW-0812">Transmembrane</keyword>
<feature type="transmembrane region" description="Helical" evidence="11">
    <location>
        <begin position="29"/>
        <end position="51"/>
    </location>
</feature>
<keyword evidence="6 10" id="KW-0735">Signal-anchor</keyword>
<keyword evidence="10" id="KW-0997">Cell inner membrane</keyword>
<dbReference type="Proteomes" id="UP000318825">
    <property type="component" value="Unassembled WGS sequence"/>
</dbReference>
<dbReference type="InterPro" id="IPR023471">
    <property type="entry name" value="CtaG/Cox11_dom_sf"/>
</dbReference>
<evidence type="ECO:0000256" key="6">
    <source>
        <dbReference type="ARBA" id="ARBA00022968"/>
    </source>
</evidence>
<dbReference type="AlphaFoldDB" id="A0A4Y3WGP1"/>
<organism evidence="12 13">
    <name type="scientific">Nitrobacter winogradskyi</name>
    <name type="common">Nitrobacter agilis</name>
    <dbReference type="NCBI Taxonomy" id="913"/>
    <lineage>
        <taxon>Bacteria</taxon>
        <taxon>Pseudomonadati</taxon>
        <taxon>Pseudomonadota</taxon>
        <taxon>Alphaproteobacteria</taxon>
        <taxon>Hyphomicrobiales</taxon>
        <taxon>Nitrobacteraceae</taxon>
        <taxon>Nitrobacter</taxon>
    </lineage>
</organism>
<evidence type="ECO:0000256" key="5">
    <source>
        <dbReference type="ARBA" id="ARBA00022692"/>
    </source>
</evidence>
<comment type="similarity">
    <text evidence="3 10">Belongs to the COX11/CtaG family.</text>
</comment>
<keyword evidence="8 10" id="KW-0186">Copper</keyword>
<dbReference type="GO" id="GO:0005886">
    <property type="term" value="C:plasma membrane"/>
    <property type="evidence" value="ECO:0007669"/>
    <property type="project" value="UniProtKB-SubCell"/>
</dbReference>
<protein>
    <recommendedName>
        <fullName evidence="4 10">Cytochrome c oxidase assembly protein CtaG</fullName>
    </recommendedName>
</protein>
<keyword evidence="7 10" id="KW-1133">Transmembrane helix</keyword>
<evidence type="ECO:0000256" key="2">
    <source>
        <dbReference type="ARBA" id="ARBA00004382"/>
    </source>
</evidence>
<comment type="subcellular location">
    <subcellularLocation>
        <location evidence="2 10">Cell inner membrane</location>
        <topology evidence="2 10">Single-pass type II membrane protein</topology>
        <orientation evidence="2 10">Periplasmic side</orientation>
    </subcellularLocation>
</comment>
<proteinExistence type="inferred from homology"/>
<feature type="topological domain" description="Cytoplasmic" evidence="10">
    <location>
        <begin position="1"/>
        <end position="24"/>
    </location>
</feature>
<dbReference type="Gene3D" id="2.60.370.10">
    <property type="entry name" value="Ctag/Cox11"/>
    <property type="match status" value="1"/>
</dbReference>
<evidence type="ECO:0000256" key="9">
    <source>
        <dbReference type="ARBA" id="ARBA00023136"/>
    </source>
</evidence>
<feature type="topological domain" description="Periplasmic" evidence="10">
    <location>
        <begin position="48"/>
        <end position="214"/>
    </location>
</feature>
<comment type="function">
    <text evidence="1 10">Exerts its effect at some terminal stage of cytochrome c oxidase synthesis, probably by being involved in the insertion of the copper B into subunit I.</text>
</comment>
<keyword evidence="10" id="KW-1003">Cell membrane</keyword>
<dbReference type="NCBIfam" id="NF003465">
    <property type="entry name" value="PRK05089.1"/>
    <property type="match status" value="1"/>
</dbReference>
<evidence type="ECO:0000256" key="1">
    <source>
        <dbReference type="ARBA" id="ARBA00004007"/>
    </source>
</evidence>
<evidence type="ECO:0000313" key="12">
    <source>
        <dbReference type="EMBL" id="GEC17678.1"/>
    </source>
</evidence>
<dbReference type="GO" id="GO:0005507">
    <property type="term" value="F:copper ion binding"/>
    <property type="evidence" value="ECO:0007669"/>
    <property type="project" value="InterPro"/>
</dbReference>
<dbReference type="Pfam" id="PF04442">
    <property type="entry name" value="CtaG_Cox11"/>
    <property type="match status" value="1"/>
</dbReference>
<evidence type="ECO:0000256" key="7">
    <source>
        <dbReference type="ARBA" id="ARBA00022989"/>
    </source>
</evidence>
<reference evidence="12 13" key="1">
    <citation type="submission" date="2019-06" db="EMBL/GenBank/DDBJ databases">
        <title>Whole genome shotgun sequence of Nitrobacter winogradskyi NBRC 14297.</title>
        <authorList>
            <person name="Hosoyama A."/>
            <person name="Uohara A."/>
            <person name="Ohji S."/>
            <person name="Ichikawa N."/>
        </authorList>
    </citation>
    <scope>NUCLEOTIDE SEQUENCE [LARGE SCALE GENOMIC DNA]</scope>
    <source>
        <strain evidence="12 13">NBRC 14297</strain>
    </source>
</reference>
<dbReference type="EMBL" id="BJNF01000132">
    <property type="protein sequence ID" value="GEC17678.1"/>
    <property type="molecule type" value="Genomic_DNA"/>
</dbReference>
<name>A0A4Y3WGP1_NITWI</name>
<dbReference type="PANTHER" id="PTHR21320">
    <property type="entry name" value="CYTOCHROME C OXIDASE ASSEMBLY PROTEIN COX11-RELATED"/>
    <property type="match status" value="1"/>
</dbReference>
<dbReference type="HAMAP" id="MF_00155">
    <property type="entry name" value="CtaG"/>
    <property type="match status" value="1"/>
</dbReference>
<dbReference type="PANTHER" id="PTHR21320:SF3">
    <property type="entry name" value="CYTOCHROME C OXIDASE ASSEMBLY PROTEIN COX11, MITOCHONDRIAL-RELATED"/>
    <property type="match status" value="1"/>
</dbReference>
<evidence type="ECO:0000313" key="13">
    <source>
        <dbReference type="Proteomes" id="UP000318825"/>
    </source>
</evidence>
<dbReference type="FunFam" id="2.60.370.10:FF:000001">
    <property type="entry name" value="COX11 cytochrome c oxidase assembly homolog"/>
    <property type="match status" value="1"/>
</dbReference>
<dbReference type="InterPro" id="IPR007533">
    <property type="entry name" value="Cyt_c_oxidase_assmbl_CtaG"/>
</dbReference>
<evidence type="ECO:0000256" key="10">
    <source>
        <dbReference type="HAMAP-Rule" id="MF_00155"/>
    </source>
</evidence>
<keyword evidence="9 10" id="KW-0472">Membrane</keyword>
<comment type="caution">
    <text evidence="12">The sequence shown here is derived from an EMBL/GenBank/DDBJ whole genome shotgun (WGS) entry which is preliminary data.</text>
</comment>
<evidence type="ECO:0000256" key="3">
    <source>
        <dbReference type="ARBA" id="ARBA00009620"/>
    </source>
</evidence>
<accession>A0A4Y3WGP1</accession>
<dbReference type="RefSeq" id="WP_141385376.1">
    <property type="nucleotide sequence ID" value="NZ_BJNF01000132.1"/>
</dbReference>
<evidence type="ECO:0000256" key="11">
    <source>
        <dbReference type="SAM" id="Phobius"/>
    </source>
</evidence>
<gene>
    <name evidence="10 12" type="primary">ctaG</name>
    <name evidence="12" type="ORF">NWI01_35700</name>
</gene>
<evidence type="ECO:0000256" key="8">
    <source>
        <dbReference type="ARBA" id="ARBA00023008"/>
    </source>
</evidence>
<dbReference type="PIRSF" id="PIRSF005413">
    <property type="entry name" value="COX11"/>
    <property type="match status" value="1"/>
</dbReference>